<evidence type="ECO:0000256" key="4">
    <source>
        <dbReference type="SAM" id="MobiDB-lite"/>
    </source>
</evidence>
<feature type="repeat" description="PPR" evidence="3">
    <location>
        <begin position="410"/>
        <end position="444"/>
    </location>
</feature>
<dbReference type="Pfam" id="PF01535">
    <property type="entry name" value="PPR"/>
    <property type="match status" value="3"/>
</dbReference>
<dbReference type="SUPFAM" id="SSF48452">
    <property type="entry name" value="TPR-like"/>
    <property type="match status" value="1"/>
</dbReference>
<feature type="region of interest" description="Disordered" evidence="4">
    <location>
        <begin position="523"/>
        <end position="544"/>
    </location>
</feature>
<dbReference type="Pfam" id="PF13041">
    <property type="entry name" value="PPR_2"/>
    <property type="match status" value="4"/>
</dbReference>
<feature type="repeat" description="PPR" evidence="3">
    <location>
        <begin position="266"/>
        <end position="300"/>
    </location>
</feature>
<organism evidence="5 6">
    <name type="scientific">Iris pallida</name>
    <name type="common">Sweet iris</name>
    <dbReference type="NCBI Taxonomy" id="29817"/>
    <lineage>
        <taxon>Eukaryota</taxon>
        <taxon>Viridiplantae</taxon>
        <taxon>Streptophyta</taxon>
        <taxon>Embryophyta</taxon>
        <taxon>Tracheophyta</taxon>
        <taxon>Spermatophyta</taxon>
        <taxon>Magnoliopsida</taxon>
        <taxon>Liliopsida</taxon>
        <taxon>Asparagales</taxon>
        <taxon>Iridaceae</taxon>
        <taxon>Iridoideae</taxon>
        <taxon>Irideae</taxon>
        <taxon>Iris</taxon>
    </lineage>
</organism>
<protein>
    <submittedName>
        <fullName evidence="5">Pentatricopeptide repeat-containing protein</fullName>
    </submittedName>
</protein>
<feature type="repeat" description="PPR" evidence="3">
    <location>
        <begin position="375"/>
        <end position="409"/>
    </location>
</feature>
<dbReference type="Gene3D" id="1.25.40.10">
    <property type="entry name" value="Tetratricopeptide repeat domain"/>
    <property type="match status" value="6"/>
</dbReference>
<dbReference type="GO" id="GO:0010019">
    <property type="term" value="P:chloroplast-nucleus signaling pathway"/>
    <property type="evidence" value="ECO:0007669"/>
    <property type="project" value="TreeGrafter"/>
</dbReference>
<proteinExistence type="inferred from homology"/>
<feature type="compositionally biased region" description="Basic and acidic residues" evidence="4">
    <location>
        <begin position="531"/>
        <end position="544"/>
    </location>
</feature>
<feature type="repeat" description="PPR" evidence="3">
    <location>
        <begin position="301"/>
        <end position="335"/>
    </location>
</feature>
<comment type="caution">
    <text evidence="5">The sequence shown here is derived from an EMBL/GenBank/DDBJ whole genome shotgun (WGS) entry which is preliminary data.</text>
</comment>
<feature type="repeat" description="PPR" evidence="3">
    <location>
        <begin position="690"/>
        <end position="724"/>
    </location>
</feature>
<dbReference type="InterPro" id="IPR002885">
    <property type="entry name" value="PPR_rpt"/>
</dbReference>
<keyword evidence="2" id="KW-0677">Repeat</keyword>
<evidence type="ECO:0000313" key="5">
    <source>
        <dbReference type="EMBL" id="KAJ6795602.1"/>
    </source>
</evidence>
<reference evidence="5" key="1">
    <citation type="journal article" date="2023" name="GigaByte">
        <title>Genome assembly of the bearded iris, Iris pallida Lam.</title>
        <authorList>
            <person name="Bruccoleri R.E."/>
            <person name="Oakeley E.J."/>
            <person name="Faust A.M.E."/>
            <person name="Altorfer M."/>
            <person name="Dessus-Babus S."/>
            <person name="Burckhardt D."/>
            <person name="Oertli M."/>
            <person name="Naumann U."/>
            <person name="Petersen F."/>
            <person name="Wong J."/>
        </authorList>
    </citation>
    <scope>NUCLEOTIDE SEQUENCE</scope>
    <source>
        <strain evidence="5">GSM-AAB239-AS_SAM_17_03QT</strain>
    </source>
</reference>
<feature type="repeat" description="PPR" evidence="3">
    <location>
        <begin position="340"/>
        <end position="374"/>
    </location>
</feature>
<dbReference type="PANTHER" id="PTHR47936:SF1">
    <property type="entry name" value="PENTATRICOPEPTIDE REPEAT-CONTAINING PROTEIN GUN1, CHLOROPLASTIC"/>
    <property type="match status" value="1"/>
</dbReference>
<feature type="repeat" description="PPR" evidence="3">
    <location>
        <begin position="620"/>
        <end position="654"/>
    </location>
</feature>
<dbReference type="NCBIfam" id="TIGR00756">
    <property type="entry name" value="PPR"/>
    <property type="match status" value="9"/>
</dbReference>
<dbReference type="PROSITE" id="PS51375">
    <property type="entry name" value="PPR"/>
    <property type="match status" value="10"/>
</dbReference>
<dbReference type="GO" id="GO:0009507">
    <property type="term" value="C:chloroplast"/>
    <property type="evidence" value="ECO:0007669"/>
    <property type="project" value="TreeGrafter"/>
</dbReference>
<evidence type="ECO:0000313" key="6">
    <source>
        <dbReference type="Proteomes" id="UP001140949"/>
    </source>
</evidence>
<gene>
    <name evidence="5" type="ORF">M6B38_225545</name>
</gene>
<comment type="similarity">
    <text evidence="1">Belongs to the PPR family. P subfamily.</text>
</comment>
<dbReference type="Proteomes" id="UP001140949">
    <property type="component" value="Unassembled WGS sequence"/>
</dbReference>
<dbReference type="GO" id="GO:0031930">
    <property type="term" value="P:mitochondria-nucleus signaling pathway"/>
    <property type="evidence" value="ECO:0007669"/>
    <property type="project" value="TreeGrafter"/>
</dbReference>
<dbReference type="PANTHER" id="PTHR47936">
    <property type="entry name" value="PPR_LONG DOMAIN-CONTAINING PROTEIN"/>
    <property type="match status" value="1"/>
</dbReference>
<sequence>MLKRSSFLSPSLLSSKISNQTSSSSTSCSQLSDVLLAASLTKSLSSPKPNNNNTDVVPLPLPLPLPDSVLVHLLRHPSLTPSTKLSLFANSSNTTNNSISSSSALLFSLSRSSPRHLLPALRLSSTLSPSAFRTALDSLLRSSRFDDAIAALDLAHRSHPHLLTPHTYSSVVLALLRKSHLPLALSLFRTILLSSPPYPTHLSTNTLLLSLLKSDLRDDFRHLFDQLSQRGYPFDLCGHNILIHAFGLWGHLALALSLFKRIDSPDHCTYNSLLKALCSNGKLKDALRAYEDMKEYGHEPDRFTYRTLIHGCVKSYLVDDAMRLFQEMEYNNNNNVVKADTVVYNALLDGLLKVGKLTEACRFFEKMVSDGVRASSCSFNILIDGLFKNGRAAAGFALFCDLKKKGRLVDAISFSIVVSNLSREGRVAEALDLVKEMEGRGFVVDLVTITSILIGLHKIGRWDMAERLVKHVRDNALLPNVLRWKDDMEASLQSPQDKGKDYTPLFPSVGSLGDIMSWTNLLSPGEEEEDREGHNSSDGERKDEWSLSPYLDRLANKSDPSDDSSWMFSASRGKRVQDKGIKSFDVDMVNTYLSIFLAKGKLSRACKLFEIFSSFGTDPVSYTYNSLMSAFIKKGYMKEAWGILQEIGDKHCPADVATYNLIIQGLGKMGKADLGTNVLDRMLKKGGYLDIVMYNTLLHALGKAGMMDEVNTLFDKMTGSGINPDVVTYNTLIEVHAKAGHVKEAYKFLRKMLAAGCSPNHVTDTILDFLEKEVEQMRLRQASMRREEELDTNRHP</sequence>
<feature type="repeat" description="PPR" evidence="3">
    <location>
        <begin position="725"/>
        <end position="759"/>
    </location>
</feature>
<feature type="repeat" description="PPR" evidence="3">
    <location>
        <begin position="445"/>
        <end position="479"/>
    </location>
</feature>
<evidence type="ECO:0000256" key="2">
    <source>
        <dbReference type="ARBA" id="ARBA00022737"/>
    </source>
</evidence>
<feature type="repeat" description="PPR" evidence="3">
    <location>
        <begin position="655"/>
        <end position="689"/>
    </location>
</feature>
<reference evidence="5" key="2">
    <citation type="submission" date="2023-04" db="EMBL/GenBank/DDBJ databases">
        <authorList>
            <person name="Bruccoleri R.E."/>
            <person name="Oakeley E.J."/>
            <person name="Faust A.-M."/>
            <person name="Dessus-Babus S."/>
            <person name="Altorfer M."/>
            <person name="Burckhardt D."/>
            <person name="Oertli M."/>
            <person name="Naumann U."/>
            <person name="Petersen F."/>
            <person name="Wong J."/>
        </authorList>
    </citation>
    <scope>NUCLEOTIDE SEQUENCE</scope>
    <source>
        <strain evidence="5">GSM-AAB239-AS_SAM_17_03QT</strain>
        <tissue evidence="5">Leaf</tissue>
    </source>
</reference>
<name>A0AAX6DUV4_IRIPA</name>
<dbReference type="PROSITE" id="PS51257">
    <property type="entry name" value="PROKAR_LIPOPROTEIN"/>
    <property type="match status" value="1"/>
</dbReference>
<dbReference type="AlphaFoldDB" id="A0AAX6DUV4"/>
<dbReference type="EMBL" id="JANAVB010041816">
    <property type="protein sequence ID" value="KAJ6795602.1"/>
    <property type="molecule type" value="Genomic_DNA"/>
</dbReference>
<dbReference type="InterPro" id="IPR011990">
    <property type="entry name" value="TPR-like_helical_dom_sf"/>
</dbReference>
<keyword evidence="6" id="KW-1185">Reference proteome</keyword>
<accession>A0AAX6DUV4</accession>
<evidence type="ECO:0000256" key="1">
    <source>
        <dbReference type="ARBA" id="ARBA00007626"/>
    </source>
</evidence>
<evidence type="ECO:0000256" key="3">
    <source>
        <dbReference type="PROSITE-ProRule" id="PRU00708"/>
    </source>
</evidence>